<gene>
    <name evidence="13" type="ORF">PBIL07802_LOCUS26883</name>
</gene>
<evidence type="ECO:0000313" key="13">
    <source>
        <dbReference type="EMBL" id="CAE0264578.1"/>
    </source>
</evidence>
<dbReference type="Pfam" id="PF00082">
    <property type="entry name" value="Peptidase_S8"/>
    <property type="match status" value="1"/>
</dbReference>
<sequence length="1178" mass="125069">MLGRAVVLFSLLLPLSESAYIRGKGLFPDLSDFSATPEVADQTKDAHKDQVRRVESSASCQDFDSCPIRGWAFFMKVPTRHDQLDRILELSCVDTLHPFGPGVFACYHCTDECASSLVSKQLVLAAKRLTAGMKVDEDVLKKMEMDGVQKWRVELKHGEDGATWVENQMTSGPFSLQDRTDVSMKAEKGSKYVIVTSNSAQTRQQLLSDLVTQSHVMMVEPFLPVQLANYDASIIVSGAPPPSSTSRDSMGSIGIKGDGEVVSVGDTGLDVSNCYFYDPDEQVRVNVYNGNNRKVVLYRTLSSSNSGGDARGGHGTHVTGTVLGNVLDNITASQYSEVMEDNNGVAENAKVAFIDLQDESTTDDKSSLEIPASLSEGYFPLFYNEPVNARISSNSWGSSSSAYSTNARDVDTFVVNNDDMVAVFAAGNEGRAGSKTVNTPGTCKNCITVGASLNTYESFEPLFEYSSSPPHNGYVGMTVTSSNGEISGLYNVTMATFGNHGFDNPLRADVVVASPLDACTSLDTSSIDYTGKMVLVERGTCTFVTKGVKVENAGGIGMLLVDSSDSTRAVTMGSSIGDSTPQIYACSISKEKGKELEAALSSGYSLNITYPILRPYFNRNLVAAFSSRGPTNDLRIKPDVIAPGEYVYSSFADGSMTSVPTASTCTPNSALRYEKGTSMATPVTAGSAALLRQYFKDGYYNPGHPSVNGSPLLPQAALIKAMMVATAAPLVGAVDEGSAANALTALTGAGFGRIDGNNSIEQVAAQTALEREQVVAGSFIQGFGRLDFGHTLTTAFQSGRGLYVSQSGRVATGEKSETCFDIEHDGPFKVALVWTDQPGTVNSYSVLVNDLDLEVVSEYATWLGNGRTTPDERNNVESVYVGEAKGGTTMKVVVKGGNVPFGPQSFALVAVGNFSSDTSCAASTFCPSSCNGRGTCVEGVCECEEGYTGTSCAEVITTLSATDEHVLARNVAPEAWLFFRFEVSDTLLQTLSGLQLDFARTSGRGDPDYYLRRGALPSLSEFDSSDVECDTCSGGQTSGRLSVPNVAGTYYFGVYGYCCDAASIEVALSNSTALDPCEVLGCTPTPSSSPTPSPTPAPEDTASVVSVALIITGGVVVVAVAAFAIVQVVVQRRRRRRVPAIMQRTVPVVQLNAVNLHRGSHSSGGSDDPLRTLPTDAL</sequence>
<evidence type="ECO:0000259" key="12">
    <source>
        <dbReference type="PROSITE" id="PS01186"/>
    </source>
</evidence>
<dbReference type="InterPro" id="IPR003137">
    <property type="entry name" value="PA_domain"/>
</dbReference>
<dbReference type="Gene3D" id="3.50.30.30">
    <property type="match status" value="1"/>
</dbReference>
<dbReference type="InterPro" id="IPR015500">
    <property type="entry name" value="Peptidase_S8_subtilisin-rel"/>
</dbReference>
<dbReference type="EMBL" id="HBIB01041162">
    <property type="protein sequence ID" value="CAE0264578.1"/>
    <property type="molecule type" value="Transcribed_RNA"/>
</dbReference>
<reference evidence="13" key="1">
    <citation type="submission" date="2021-01" db="EMBL/GenBank/DDBJ databases">
        <authorList>
            <person name="Corre E."/>
            <person name="Pelletier E."/>
            <person name="Niang G."/>
            <person name="Scheremetjew M."/>
            <person name="Finn R."/>
            <person name="Kale V."/>
            <person name="Holt S."/>
            <person name="Cochrane G."/>
            <person name="Meng A."/>
            <person name="Brown T."/>
            <person name="Cohen L."/>
        </authorList>
    </citation>
    <scope>NUCLEOTIDE SEQUENCE</scope>
    <source>
        <strain evidence="13">NIES-2562</strain>
    </source>
</reference>
<comment type="similarity">
    <text evidence="1 7">Belongs to the peptidase S8 family.</text>
</comment>
<dbReference type="Pfam" id="PF02225">
    <property type="entry name" value="PA"/>
    <property type="match status" value="1"/>
</dbReference>
<evidence type="ECO:0000259" key="11">
    <source>
        <dbReference type="PROSITE" id="PS00022"/>
    </source>
</evidence>
<dbReference type="PANTHER" id="PTHR43399:SF4">
    <property type="entry name" value="CELL WALL-ASSOCIATED PROTEASE"/>
    <property type="match status" value="1"/>
</dbReference>
<keyword evidence="2 7" id="KW-0645">Protease</keyword>
<dbReference type="PROSITE" id="PS01186">
    <property type="entry name" value="EGF_2"/>
    <property type="match status" value="1"/>
</dbReference>
<feature type="domain" description="EGF-like" evidence="11 12">
    <location>
        <begin position="941"/>
        <end position="952"/>
    </location>
</feature>
<dbReference type="SUPFAM" id="SSF52025">
    <property type="entry name" value="PA domain"/>
    <property type="match status" value="1"/>
</dbReference>
<keyword evidence="9" id="KW-0812">Transmembrane</keyword>
<dbReference type="PROSITE" id="PS51892">
    <property type="entry name" value="SUBTILASE"/>
    <property type="match status" value="1"/>
</dbReference>
<name>A0A7S3GFD0_9EUKA</name>
<dbReference type="AlphaFoldDB" id="A0A7S3GFD0"/>
<dbReference type="PROSITE" id="PS00137">
    <property type="entry name" value="SUBTILASE_HIS"/>
    <property type="match status" value="1"/>
</dbReference>
<protein>
    <recommendedName>
        <fullName evidence="11 12">EGF-like domain-containing protein</fullName>
    </recommendedName>
</protein>
<feature type="signal peptide" evidence="10">
    <location>
        <begin position="1"/>
        <end position="18"/>
    </location>
</feature>
<dbReference type="CDD" id="cd00054">
    <property type="entry name" value="EGF_CA"/>
    <property type="match status" value="1"/>
</dbReference>
<keyword evidence="9" id="KW-0472">Membrane</keyword>
<dbReference type="GO" id="GO:0004252">
    <property type="term" value="F:serine-type endopeptidase activity"/>
    <property type="evidence" value="ECO:0007669"/>
    <property type="project" value="UniProtKB-UniRule"/>
</dbReference>
<dbReference type="PROSITE" id="PS00022">
    <property type="entry name" value="EGF_1"/>
    <property type="match status" value="1"/>
</dbReference>
<dbReference type="Gene3D" id="2.10.25.10">
    <property type="entry name" value="Laminin"/>
    <property type="match status" value="1"/>
</dbReference>
<dbReference type="Gene3D" id="3.40.50.200">
    <property type="entry name" value="Peptidase S8/S53 domain"/>
    <property type="match status" value="1"/>
</dbReference>
<evidence type="ECO:0000256" key="9">
    <source>
        <dbReference type="SAM" id="Phobius"/>
    </source>
</evidence>
<dbReference type="InterPro" id="IPR023828">
    <property type="entry name" value="Peptidase_S8_Ser-AS"/>
</dbReference>
<evidence type="ECO:0000256" key="8">
    <source>
        <dbReference type="SAM" id="MobiDB-lite"/>
    </source>
</evidence>
<dbReference type="InterPro" id="IPR046450">
    <property type="entry name" value="PA_dom_sf"/>
</dbReference>
<dbReference type="GO" id="GO:0006508">
    <property type="term" value="P:proteolysis"/>
    <property type="evidence" value="ECO:0007669"/>
    <property type="project" value="UniProtKB-KW"/>
</dbReference>
<dbReference type="FunFam" id="2.10.25.10:FF:000001">
    <property type="entry name" value="Tenascin C"/>
    <property type="match status" value="1"/>
</dbReference>
<feature type="chain" id="PRO_5031192772" description="EGF-like domain-containing protein" evidence="10">
    <location>
        <begin position="19"/>
        <end position="1178"/>
    </location>
</feature>
<evidence type="ECO:0000256" key="5">
    <source>
        <dbReference type="ARBA" id="ARBA00023180"/>
    </source>
</evidence>
<organism evidence="13">
    <name type="scientific">Palpitomonas bilix</name>
    <dbReference type="NCBI Taxonomy" id="652834"/>
    <lineage>
        <taxon>Eukaryota</taxon>
        <taxon>Eukaryota incertae sedis</taxon>
    </lineage>
</organism>
<dbReference type="InterPro" id="IPR051048">
    <property type="entry name" value="Peptidase_S8/S53_subtilisin"/>
</dbReference>
<dbReference type="Gene3D" id="2.60.120.380">
    <property type="match status" value="2"/>
</dbReference>
<feature type="transmembrane region" description="Helical" evidence="9">
    <location>
        <begin position="1104"/>
        <end position="1130"/>
    </location>
</feature>
<dbReference type="PRINTS" id="PR00723">
    <property type="entry name" value="SUBTILISIN"/>
</dbReference>
<dbReference type="SUPFAM" id="SSF52743">
    <property type="entry name" value="Subtilisin-like"/>
    <property type="match status" value="1"/>
</dbReference>
<accession>A0A7S3GFD0</accession>
<feature type="active site" description="Charge relay system" evidence="6 7">
    <location>
        <position position="314"/>
    </location>
</feature>
<evidence type="ECO:0000256" key="4">
    <source>
        <dbReference type="ARBA" id="ARBA00022825"/>
    </source>
</evidence>
<dbReference type="InterPro" id="IPR008979">
    <property type="entry name" value="Galactose-bd-like_sf"/>
</dbReference>
<dbReference type="InterPro" id="IPR036852">
    <property type="entry name" value="Peptidase_S8/S53_dom_sf"/>
</dbReference>
<evidence type="ECO:0000256" key="2">
    <source>
        <dbReference type="ARBA" id="ARBA00022670"/>
    </source>
</evidence>
<evidence type="ECO:0000256" key="6">
    <source>
        <dbReference type="PIRSR" id="PIRSR615500-1"/>
    </source>
</evidence>
<feature type="active site" description="Charge relay system" evidence="6 7">
    <location>
        <position position="678"/>
    </location>
</feature>
<keyword evidence="5" id="KW-0325">Glycoprotein</keyword>
<feature type="region of interest" description="Disordered" evidence="8">
    <location>
        <begin position="1157"/>
        <end position="1178"/>
    </location>
</feature>
<dbReference type="SUPFAM" id="SSF49785">
    <property type="entry name" value="Galactose-binding domain-like"/>
    <property type="match status" value="1"/>
</dbReference>
<dbReference type="InterPro" id="IPR000742">
    <property type="entry name" value="EGF"/>
</dbReference>
<dbReference type="PANTHER" id="PTHR43399">
    <property type="entry name" value="SUBTILISIN-RELATED"/>
    <property type="match status" value="1"/>
</dbReference>
<dbReference type="InterPro" id="IPR000209">
    <property type="entry name" value="Peptidase_S8/S53_dom"/>
</dbReference>
<dbReference type="CDD" id="cd04842">
    <property type="entry name" value="Peptidases_S8_Kp43_protease"/>
    <property type="match status" value="1"/>
</dbReference>
<evidence type="ECO:0000256" key="1">
    <source>
        <dbReference type="ARBA" id="ARBA00011073"/>
    </source>
</evidence>
<dbReference type="InterPro" id="IPR034058">
    <property type="entry name" value="TagA/B/C/D_pept_dom"/>
</dbReference>
<evidence type="ECO:0000256" key="7">
    <source>
        <dbReference type="PROSITE-ProRule" id="PRU01240"/>
    </source>
</evidence>
<dbReference type="Pfam" id="PF23106">
    <property type="entry name" value="EGF_Teneurin"/>
    <property type="match status" value="1"/>
</dbReference>
<dbReference type="PROSITE" id="PS00138">
    <property type="entry name" value="SUBTILASE_SER"/>
    <property type="match status" value="1"/>
</dbReference>
<feature type="active site" description="Charge relay system" evidence="6 7">
    <location>
        <position position="266"/>
    </location>
</feature>
<evidence type="ECO:0000256" key="3">
    <source>
        <dbReference type="ARBA" id="ARBA00022801"/>
    </source>
</evidence>
<proteinExistence type="inferred from homology"/>
<keyword evidence="3 7" id="KW-0378">Hydrolase</keyword>
<keyword evidence="4 7" id="KW-0720">Serine protease</keyword>
<keyword evidence="9" id="KW-1133">Transmembrane helix</keyword>
<dbReference type="InterPro" id="IPR022398">
    <property type="entry name" value="Peptidase_S8_His-AS"/>
</dbReference>
<evidence type="ECO:0000256" key="10">
    <source>
        <dbReference type="SAM" id="SignalP"/>
    </source>
</evidence>
<keyword evidence="10" id="KW-0732">Signal</keyword>